<dbReference type="AlphaFoldDB" id="A0A6I4NGJ0"/>
<feature type="transmembrane region" description="Helical" evidence="1">
    <location>
        <begin position="46"/>
        <end position="66"/>
    </location>
</feature>
<feature type="transmembrane region" description="Helical" evidence="1">
    <location>
        <begin position="78"/>
        <end position="99"/>
    </location>
</feature>
<feature type="transmembrane region" description="Helical" evidence="1">
    <location>
        <begin position="174"/>
        <end position="192"/>
    </location>
</feature>
<dbReference type="Proteomes" id="UP000471501">
    <property type="component" value="Unassembled WGS sequence"/>
</dbReference>
<feature type="transmembrane region" description="Helical" evidence="1">
    <location>
        <begin position="119"/>
        <end position="138"/>
    </location>
</feature>
<gene>
    <name evidence="2" type="ORF">GON26_04865</name>
</gene>
<evidence type="ECO:0000313" key="3">
    <source>
        <dbReference type="Proteomes" id="UP000471501"/>
    </source>
</evidence>
<name>A0A6I4NGJ0_9FLAO</name>
<dbReference type="RefSeq" id="WP_160373602.1">
    <property type="nucleotide sequence ID" value="NZ_WSTB01000002.1"/>
</dbReference>
<keyword evidence="1" id="KW-0472">Membrane</keyword>
<evidence type="ECO:0000313" key="2">
    <source>
        <dbReference type="EMBL" id="MWB93680.1"/>
    </source>
</evidence>
<sequence>MKVAVVFMEEFTHIKSIIGIILGLSLTHLIKGSVVFIQHPGRKKSYFVHSLWVFYVFLLIIHFWWWEFNLRLIQEWYFADYFFIICYILIFYLLCAILYPDDLNDYTGYEDYFYSRKNWFFAILALSFAADLIDTAIKGEQYFLYNQSEYYVRIISHILLCFVGIKVHNKTFHIGLVVLFTVYELSYILRLFNIE</sequence>
<protein>
    <submittedName>
        <fullName evidence="2">Uncharacterized protein</fullName>
    </submittedName>
</protein>
<feature type="transmembrane region" description="Helical" evidence="1">
    <location>
        <begin position="12"/>
        <end position="34"/>
    </location>
</feature>
<dbReference type="EMBL" id="WSTB01000002">
    <property type="protein sequence ID" value="MWB93680.1"/>
    <property type="molecule type" value="Genomic_DNA"/>
</dbReference>
<keyword evidence="1" id="KW-0812">Transmembrane</keyword>
<keyword evidence="1" id="KW-1133">Transmembrane helix</keyword>
<reference evidence="2 3" key="1">
    <citation type="submission" date="2019-12" db="EMBL/GenBank/DDBJ databases">
        <authorList>
            <person name="Kim Y.S."/>
        </authorList>
    </citation>
    <scope>NUCLEOTIDE SEQUENCE [LARGE SCALE GENOMIC DNA]</scope>
    <source>
        <strain evidence="2 3">GA093</strain>
    </source>
</reference>
<evidence type="ECO:0000256" key="1">
    <source>
        <dbReference type="SAM" id="Phobius"/>
    </source>
</evidence>
<accession>A0A6I4NGJ0</accession>
<comment type="caution">
    <text evidence="2">The sequence shown here is derived from an EMBL/GenBank/DDBJ whole genome shotgun (WGS) entry which is preliminary data.</text>
</comment>
<proteinExistence type="predicted"/>
<keyword evidence="3" id="KW-1185">Reference proteome</keyword>
<organism evidence="2 3">
    <name type="scientific">Flavobacterium hydrocarbonoxydans</name>
    <dbReference type="NCBI Taxonomy" id="2683249"/>
    <lineage>
        <taxon>Bacteria</taxon>
        <taxon>Pseudomonadati</taxon>
        <taxon>Bacteroidota</taxon>
        <taxon>Flavobacteriia</taxon>
        <taxon>Flavobacteriales</taxon>
        <taxon>Flavobacteriaceae</taxon>
        <taxon>Flavobacterium</taxon>
    </lineage>
</organism>